<evidence type="ECO:0000313" key="8">
    <source>
        <dbReference type="EMBL" id="GMM53580.1"/>
    </source>
</evidence>
<keyword evidence="2" id="KW-0813">Transport</keyword>
<dbReference type="PROSITE" id="PS51072">
    <property type="entry name" value="MHD"/>
    <property type="match status" value="1"/>
</dbReference>
<dbReference type="GO" id="GO:0006886">
    <property type="term" value="P:intracellular protein transport"/>
    <property type="evidence" value="ECO:0007669"/>
    <property type="project" value="InterPro"/>
</dbReference>
<proteinExistence type="predicted"/>
<feature type="domain" description="MHD" evidence="7">
    <location>
        <begin position="242"/>
        <end position="540"/>
    </location>
</feature>
<evidence type="ECO:0000259" key="7">
    <source>
        <dbReference type="PROSITE" id="PS51072"/>
    </source>
</evidence>
<protein>
    <submittedName>
        <fullName evidence="8">Apm3 protein</fullName>
    </submittedName>
</protein>
<evidence type="ECO:0000256" key="2">
    <source>
        <dbReference type="ARBA" id="ARBA00022448"/>
    </source>
</evidence>
<evidence type="ECO:0000256" key="1">
    <source>
        <dbReference type="ARBA" id="ARBA00004156"/>
    </source>
</evidence>
<dbReference type="EMBL" id="BTGD01000001">
    <property type="protein sequence ID" value="GMM53580.1"/>
    <property type="molecule type" value="Genomic_DNA"/>
</dbReference>
<accession>A0AAV5RQ69</accession>
<name>A0AAV5RQ69_MAUHU</name>
<evidence type="ECO:0000256" key="3">
    <source>
        <dbReference type="ARBA" id="ARBA00022927"/>
    </source>
</evidence>
<dbReference type="InterPro" id="IPR028565">
    <property type="entry name" value="MHD"/>
</dbReference>
<evidence type="ECO:0000313" key="9">
    <source>
        <dbReference type="Proteomes" id="UP001377567"/>
    </source>
</evidence>
<dbReference type="Gene3D" id="2.60.40.1170">
    <property type="entry name" value="Mu homology domain, subdomain B"/>
    <property type="match status" value="2"/>
</dbReference>
<dbReference type="SUPFAM" id="SSF49447">
    <property type="entry name" value="Second domain of Mu2 adaptin subunit (ap50) of ap2 adaptor"/>
    <property type="match status" value="1"/>
</dbReference>
<evidence type="ECO:0000256" key="5">
    <source>
        <dbReference type="ARBA" id="ARBA00023329"/>
    </source>
</evidence>
<feature type="region of interest" description="Disordered" evidence="6">
    <location>
        <begin position="462"/>
        <end position="483"/>
    </location>
</feature>
<keyword evidence="4" id="KW-0472">Membrane</keyword>
<organism evidence="8 9">
    <name type="scientific">Maudiozyma humilis</name>
    <name type="common">Sour dough yeast</name>
    <name type="synonym">Kazachstania humilis</name>
    <dbReference type="NCBI Taxonomy" id="51915"/>
    <lineage>
        <taxon>Eukaryota</taxon>
        <taxon>Fungi</taxon>
        <taxon>Dikarya</taxon>
        <taxon>Ascomycota</taxon>
        <taxon>Saccharomycotina</taxon>
        <taxon>Saccharomycetes</taxon>
        <taxon>Saccharomycetales</taxon>
        <taxon>Saccharomycetaceae</taxon>
        <taxon>Maudiozyma</taxon>
    </lineage>
</organism>
<dbReference type="AlphaFoldDB" id="A0AAV5RQ69"/>
<keyword evidence="5" id="KW-0968">Cytoplasmic vesicle</keyword>
<dbReference type="Proteomes" id="UP001377567">
    <property type="component" value="Unassembled WGS sequence"/>
</dbReference>
<dbReference type="GO" id="GO:0030131">
    <property type="term" value="C:clathrin adaptor complex"/>
    <property type="evidence" value="ECO:0007669"/>
    <property type="project" value="InterPro"/>
</dbReference>
<dbReference type="GO" id="GO:0030659">
    <property type="term" value="C:cytoplasmic vesicle membrane"/>
    <property type="evidence" value="ECO:0007669"/>
    <property type="project" value="UniProtKB-SubCell"/>
</dbReference>
<evidence type="ECO:0000256" key="6">
    <source>
        <dbReference type="SAM" id="MobiDB-lite"/>
    </source>
</evidence>
<dbReference type="InterPro" id="IPR036168">
    <property type="entry name" value="AP2_Mu_C_sf"/>
</dbReference>
<reference evidence="8 9" key="1">
    <citation type="journal article" date="2023" name="Elife">
        <title>Identification of key yeast species and microbe-microbe interactions impacting larval growth of Drosophila in the wild.</title>
        <authorList>
            <person name="Mure A."/>
            <person name="Sugiura Y."/>
            <person name="Maeda R."/>
            <person name="Honda K."/>
            <person name="Sakurai N."/>
            <person name="Takahashi Y."/>
            <person name="Watada M."/>
            <person name="Katoh T."/>
            <person name="Gotoh A."/>
            <person name="Gotoh Y."/>
            <person name="Taniguchi I."/>
            <person name="Nakamura K."/>
            <person name="Hayashi T."/>
            <person name="Katayama T."/>
            <person name="Uemura T."/>
            <person name="Hattori Y."/>
        </authorList>
    </citation>
    <scope>NUCLEOTIDE SEQUENCE [LARGE SCALE GENOMIC DNA]</scope>
    <source>
        <strain evidence="8 9">KH-74</strain>
    </source>
</reference>
<keyword evidence="3" id="KW-0653">Protein transport</keyword>
<dbReference type="InterPro" id="IPR018240">
    <property type="entry name" value="Clathrin_mu_CS"/>
</dbReference>
<evidence type="ECO:0000256" key="4">
    <source>
        <dbReference type="ARBA" id="ARBA00023136"/>
    </source>
</evidence>
<gene>
    <name evidence="8" type="ORF">DAKH74_001960</name>
</gene>
<dbReference type="PROSITE" id="PS00991">
    <property type="entry name" value="CLAT_ADAPTOR_M_2"/>
    <property type="match status" value="1"/>
</dbReference>
<dbReference type="PANTHER" id="PTHR10529">
    <property type="entry name" value="AP COMPLEX SUBUNIT MU"/>
    <property type="match status" value="1"/>
</dbReference>
<comment type="subcellular location">
    <subcellularLocation>
        <location evidence="1">Cytoplasmic vesicle membrane</location>
    </subcellularLocation>
</comment>
<sequence length="542" mass="60739">MYLSFYVTDSNNGLIFQYLPSASAPTYSNFIIKLKSIYQDTDINSLSEFQISKYLKSFKYHSQQNNLDYWCLTSEENKDTSRVKNVALIDPYVFMEGIDELLMEYFDKEVLTIKKLTNNYDRLTMIFNYIIDDGEPRLGAVMYSNKVRDVIPLQKDLTKFISSTAKNITDVVSTTTASDLRGGFQPGTFGNSSRGRVGIDRDAGKALWRSATKEMYTKEELYLDFVESVHLVLQKHHHRHKGSKKRLSRSGYINNSLNSSQLTIVHGYIHGSIEGHSLLNGTPTVELNLNNNGTTIDTPSFHDCVNCDDYINDNEGKKLLNTKVTFIPPDGKFHLMDYSVGLDGIASNNIGLISVNFENNLGINNDEFEISVNIGGSVKVPSIKNLVVDLSFVEDMLSSDDRGSIANSVEHSDQYKIKIINNTHGRFSSGIEWSTGKWIFDSVTPTGTIAVLRGCVENTDDVAGSDDNGSHNSSEAKAAKKTNNHKVLHSVDIRYEHEGQLVSGIKVNSIEVTKANQSVNPKMIFKGVKYISRMKECEIREN</sequence>
<keyword evidence="9" id="KW-1185">Reference proteome</keyword>
<comment type="caution">
    <text evidence="8">The sequence shown here is derived from an EMBL/GenBank/DDBJ whole genome shotgun (WGS) entry which is preliminary data.</text>
</comment>
<dbReference type="GO" id="GO:0016192">
    <property type="term" value="P:vesicle-mediated transport"/>
    <property type="evidence" value="ECO:0007669"/>
    <property type="project" value="InterPro"/>
</dbReference>
<dbReference type="InterPro" id="IPR050431">
    <property type="entry name" value="Adaptor_comp_med_subunit"/>
</dbReference>
<dbReference type="Pfam" id="PF00928">
    <property type="entry name" value="Adap_comp_sub"/>
    <property type="match status" value="1"/>
</dbReference>